<dbReference type="PANTHER" id="PTHR10543:SF142">
    <property type="entry name" value="OS06G0162550 PROTEIN"/>
    <property type="match status" value="1"/>
</dbReference>
<dbReference type="GO" id="GO:0009570">
    <property type="term" value="C:chloroplast stroma"/>
    <property type="evidence" value="ECO:0007669"/>
    <property type="project" value="TreeGrafter"/>
</dbReference>
<dbReference type="Pfam" id="PF03055">
    <property type="entry name" value="RPE65"/>
    <property type="match status" value="1"/>
</dbReference>
<keyword evidence="3" id="KW-0223">Dioxygenase</keyword>
<comment type="cofactor">
    <cofactor evidence="5">
        <name>Fe(2+)</name>
        <dbReference type="ChEBI" id="CHEBI:29033"/>
    </cofactor>
    <text evidence="5">Binds 1 Fe(2+) ion per subunit.</text>
</comment>
<reference evidence="6" key="1">
    <citation type="submission" date="2023-03" db="EMBL/GenBank/DDBJ databases">
        <authorList>
            <person name="Julca I."/>
        </authorList>
    </citation>
    <scope>NUCLEOTIDE SEQUENCE</scope>
</reference>
<feature type="binding site" evidence="5">
    <location>
        <position position="316"/>
    </location>
    <ligand>
        <name>Fe cation</name>
        <dbReference type="ChEBI" id="CHEBI:24875"/>
        <note>catalytic</note>
    </ligand>
</feature>
<dbReference type="InterPro" id="IPR004294">
    <property type="entry name" value="Carotenoid_Oase"/>
</dbReference>
<comment type="similarity">
    <text evidence="1">Belongs to the carotenoid oxygenase family.</text>
</comment>
<keyword evidence="2 5" id="KW-0479">Metal-binding</keyword>
<dbReference type="GO" id="GO:0016121">
    <property type="term" value="P:carotene catabolic process"/>
    <property type="evidence" value="ECO:0007669"/>
    <property type="project" value="TreeGrafter"/>
</dbReference>
<feature type="binding site" evidence="5">
    <location>
        <position position="605"/>
    </location>
    <ligand>
        <name>Fe cation</name>
        <dbReference type="ChEBI" id="CHEBI:24875"/>
        <note>catalytic</note>
    </ligand>
</feature>
<evidence type="ECO:0000313" key="7">
    <source>
        <dbReference type="Proteomes" id="UP001161247"/>
    </source>
</evidence>
<keyword evidence="7" id="KW-1185">Reference proteome</keyword>
<dbReference type="AlphaFoldDB" id="A0AAV1CFU0"/>
<evidence type="ECO:0000256" key="3">
    <source>
        <dbReference type="ARBA" id="ARBA00022964"/>
    </source>
</evidence>
<dbReference type="GO" id="GO:0010436">
    <property type="term" value="F:carotenoid dioxygenase activity"/>
    <property type="evidence" value="ECO:0007669"/>
    <property type="project" value="TreeGrafter"/>
</dbReference>
<dbReference type="Proteomes" id="UP001161247">
    <property type="component" value="Chromosome 2"/>
</dbReference>
<dbReference type="EMBL" id="OX459119">
    <property type="protein sequence ID" value="CAI9093523.1"/>
    <property type="molecule type" value="Genomic_DNA"/>
</dbReference>
<evidence type="ECO:0000256" key="1">
    <source>
        <dbReference type="ARBA" id="ARBA00006787"/>
    </source>
</evidence>
<sequence>MICSCNALPICSSSSPARRPFLPHKYDVSTTGTSSTSFPTKPILRKLENILNDIPGTIKKTTIKLLDSFVDSAFDFIDQPLLPSQRNFGPVEELKEAVHLAEVEGKIPDDFPEGVYVRNGPNPLFGGHKTAVSVFGKSSNTWIEGEGMIHALYFNKGTQNSVHNWKVRYKNKYMESETFKNEVERATPAFLPAVEGDSLAVFSALLLNLLRFGTADKYISNTNVFEHGGRFFATAENHAPHEIDISTLETIGKWDLDGNWKRPFTSHPKKVPSTGELVMFGVSAVKPYYQVGVISADGEKIVHNVDIKINRCTLCHDIGITERYNIILDFPLTIDINRLVNGGPLIRYDEKGYARIGVMPRYGDADSLKWFYVEPCTAFHVINCFEDGDEVVVMVCKARGSIIPGPESGLNKLDWFSRGFKHINSVDETSQDRDSQEGAFFARVYEWRLNIQSREAKGKYLTGTDFSMDFPFINEKFTGTRNQYGYTQLVDSEASSISGMAKYGGLAKLHFQGRKAEVSPSEGEAAHRQEVIKVEYHKFPKDTFCTGATFVPKCGGVEEDDGWIITYAHNERTNISQVLIVDAKNFCRDPIAKICLPTRVPYGFHGAFFPQ</sequence>
<accession>A0AAV1CFU0</accession>
<evidence type="ECO:0000256" key="2">
    <source>
        <dbReference type="ARBA" id="ARBA00022723"/>
    </source>
</evidence>
<evidence type="ECO:0000313" key="6">
    <source>
        <dbReference type="EMBL" id="CAI9093523.1"/>
    </source>
</evidence>
<dbReference type="GO" id="GO:0046872">
    <property type="term" value="F:metal ion binding"/>
    <property type="evidence" value="ECO:0007669"/>
    <property type="project" value="UniProtKB-KW"/>
</dbReference>
<keyword evidence="3" id="KW-0560">Oxidoreductase</keyword>
<keyword evidence="4 5" id="KW-0408">Iron</keyword>
<name>A0AAV1CFU0_OLDCO</name>
<gene>
    <name evidence="6" type="ORF">OLC1_LOCUS4910</name>
</gene>
<feature type="binding site" evidence="5">
    <location>
        <position position="267"/>
    </location>
    <ligand>
        <name>Fe cation</name>
        <dbReference type="ChEBI" id="CHEBI:24875"/>
        <note>catalytic</note>
    </ligand>
</feature>
<protein>
    <submittedName>
        <fullName evidence="6">OLC1v1029037C1</fullName>
    </submittedName>
</protein>
<proteinExistence type="inferred from homology"/>
<dbReference type="PANTHER" id="PTHR10543">
    <property type="entry name" value="BETA-CAROTENE DIOXYGENASE"/>
    <property type="match status" value="1"/>
</dbReference>
<evidence type="ECO:0000256" key="5">
    <source>
        <dbReference type="PIRSR" id="PIRSR604294-1"/>
    </source>
</evidence>
<feature type="binding site" evidence="5">
    <location>
        <position position="380"/>
    </location>
    <ligand>
        <name>Fe cation</name>
        <dbReference type="ChEBI" id="CHEBI:24875"/>
        <note>catalytic</note>
    </ligand>
</feature>
<evidence type="ECO:0000256" key="4">
    <source>
        <dbReference type="ARBA" id="ARBA00023004"/>
    </source>
</evidence>
<organism evidence="6 7">
    <name type="scientific">Oldenlandia corymbosa var. corymbosa</name>
    <dbReference type="NCBI Taxonomy" id="529605"/>
    <lineage>
        <taxon>Eukaryota</taxon>
        <taxon>Viridiplantae</taxon>
        <taxon>Streptophyta</taxon>
        <taxon>Embryophyta</taxon>
        <taxon>Tracheophyta</taxon>
        <taxon>Spermatophyta</taxon>
        <taxon>Magnoliopsida</taxon>
        <taxon>eudicotyledons</taxon>
        <taxon>Gunneridae</taxon>
        <taxon>Pentapetalae</taxon>
        <taxon>asterids</taxon>
        <taxon>lamiids</taxon>
        <taxon>Gentianales</taxon>
        <taxon>Rubiaceae</taxon>
        <taxon>Rubioideae</taxon>
        <taxon>Spermacoceae</taxon>
        <taxon>Hedyotis-Oldenlandia complex</taxon>
        <taxon>Oldenlandia</taxon>
    </lineage>
</organism>